<feature type="compositionally biased region" description="Basic and acidic residues" evidence="1">
    <location>
        <begin position="29"/>
        <end position="42"/>
    </location>
</feature>
<organism evidence="2 3">
    <name type="scientific">Marchantia polymorpha</name>
    <name type="common">Common liverwort</name>
    <name type="synonym">Marchantia aquatica</name>
    <dbReference type="NCBI Taxonomy" id="3197"/>
    <lineage>
        <taxon>Eukaryota</taxon>
        <taxon>Viridiplantae</taxon>
        <taxon>Streptophyta</taxon>
        <taxon>Embryophyta</taxon>
        <taxon>Marchantiophyta</taxon>
        <taxon>Marchantiopsida</taxon>
        <taxon>Marchantiidae</taxon>
        <taxon>Marchantiales</taxon>
        <taxon>Marchantiaceae</taxon>
        <taxon>Marchantia</taxon>
    </lineage>
</organism>
<feature type="region of interest" description="Disordered" evidence="1">
    <location>
        <begin position="29"/>
        <end position="99"/>
    </location>
</feature>
<feature type="compositionally biased region" description="Basic and acidic residues" evidence="1">
    <location>
        <begin position="49"/>
        <end position="70"/>
    </location>
</feature>
<keyword evidence="3" id="KW-1185">Reference proteome</keyword>
<dbReference type="EMBL" id="KZ772673">
    <property type="protein sequence ID" value="PTQ50441.1"/>
    <property type="molecule type" value="Genomic_DNA"/>
</dbReference>
<accession>A0A2R6XWG3</accession>
<sequence>MTPRKSFEIVLGKKGRKKLLLCKWSSPDIRDSEEHMPQDAHDSSAVLEGKTEERKQRGRNRRADSWKWKLDTPGASETCREGDQGDRGGQIYGGAEREE</sequence>
<reference evidence="3" key="1">
    <citation type="journal article" date="2017" name="Cell">
        <title>Insights into land plant evolution garnered from the Marchantia polymorpha genome.</title>
        <authorList>
            <person name="Bowman J.L."/>
            <person name="Kohchi T."/>
            <person name="Yamato K.T."/>
            <person name="Jenkins J."/>
            <person name="Shu S."/>
            <person name="Ishizaki K."/>
            <person name="Yamaoka S."/>
            <person name="Nishihama R."/>
            <person name="Nakamura Y."/>
            <person name="Berger F."/>
            <person name="Adam C."/>
            <person name="Aki S.S."/>
            <person name="Althoff F."/>
            <person name="Araki T."/>
            <person name="Arteaga-Vazquez M.A."/>
            <person name="Balasubrmanian S."/>
            <person name="Barry K."/>
            <person name="Bauer D."/>
            <person name="Boehm C.R."/>
            <person name="Briginshaw L."/>
            <person name="Caballero-Perez J."/>
            <person name="Catarino B."/>
            <person name="Chen F."/>
            <person name="Chiyoda S."/>
            <person name="Chovatia M."/>
            <person name="Davies K.M."/>
            <person name="Delmans M."/>
            <person name="Demura T."/>
            <person name="Dierschke T."/>
            <person name="Dolan L."/>
            <person name="Dorantes-Acosta A.E."/>
            <person name="Eklund D.M."/>
            <person name="Florent S.N."/>
            <person name="Flores-Sandoval E."/>
            <person name="Fujiyama A."/>
            <person name="Fukuzawa H."/>
            <person name="Galik B."/>
            <person name="Grimanelli D."/>
            <person name="Grimwood J."/>
            <person name="Grossniklaus U."/>
            <person name="Hamada T."/>
            <person name="Haseloff J."/>
            <person name="Hetherington A.J."/>
            <person name="Higo A."/>
            <person name="Hirakawa Y."/>
            <person name="Hundley H.N."/>
            <person name="Ikeda Y."/>
            <person name="Inoue K."/>
            <person name="Inoue S.I."/>
            <person name="Ishida S."/>
            <person name="Jia Q."/>
            <person name="Kakita M."/>
            <person name="Kanazawa T."/>
            <person name="Kawai Y."/>
            <person name="Kawashima T."/>
            <person name="Kennedy M."/>
            <person name="Kinose K."/>
            <person name="Kinoshita T."/>
            <person name="Kohara Y."/>
            <person name="Koide E."/>
            <person name="Komatsu K."/>
            <person name="Kopischke S."/>
            <person name="Kubo M."/>
            <person name="Kyozuka J."/>
            <person name="Lagercrantz U."/>
            <person name="Lin S.S."/>
            <person name="Lindquist E."/>
            <person name="Lipzen A.M."/>
            <person name="Lu C.W."/>
            <person name="De Luna E."/>
            <person name="Martienssen R.A."/>
            <person name="Minamino N."/>
            <person name="Mizutani M."/>
            <person name="Mizutani M."/>
            <person name="Mochizuki N."/>
            <person name="Monte I."/>
            <person name="Mosher R."/>
            <person name="Nagasaki H."/>
            <person name="Nakagami H."/>
            <person name="Naramoto S."/>
            <person name="Nishitani K."/>
            <person name="Ohtani M."/>
            <person name="Okamoto T."/>
            <person name="Okumura M."/>
            <person name="Phillips J."/>
            <person name="Pollak B."/>
            <person name="Reinders A."/>
            <person name="Rovekamp M."/>
            <person name="Sano R."/>
            <person name="Sawa S."/>
            <person name="Schmid M.W."/>
            <person name="Shirakawa M."/>
            <person name="Solano R."/>
            <person name="Spunde A."/>
            <person name="Suetsugu N."/>
            <person name="Sugano S."/>
            <person name="Sugiyama A."/>
            <person name="Sun R."/>
            <person name="Suzuki Y."/>
            <person name="Takenaka M."/>
            <person name="Takezawa D."/>
            <person name="Tomogane H."/>
            <person name="Tsuzuki M."/>
            <person name="Ueda T."/>
            <person name="Umeda M."/>
            <person name="Ward J.M."/>
            <person name="Watanabe Y."/>
            <person name="Yazaki K."/>
            <person name="Yokoyama R."/>
            <person name="Yoshitake Y."/>
            <person name="Yotsui I."/>
            <person name="Zachgo S."/>
            <person name="Schmutz J."/>
        </authorList>
    </citation>
    <scope>NUCLEOTIDE SEQUENCE [LARGE SCALE GENOMIC DNA]</scope>
    <source>
        <strain evidence="3">Tak-1</strain>
    </source>
</reference>
<protein>
    <submittedName>
        <fullName evidence="2">Uncharacterized protein</fullName>
    </submittedName>
</protein>
<evidence type="ECO:0000256" key="1">
    <source>
        <dbReference type="SAM" id="MobiDB-lite"/>
    </source>
</evidence>
<name>A0A2R6XWG3_MARPO</name>
<evidence type="ECO:0000313" key="3">
    <source>
        <dbReference type="Proteomes" id="UP000244005"/>
    </source>
</evidence>
<evidence type="ECO:0000313" key="2">
    <source>
        <dbReference type="EMBL" id="PTQ50441.1"/>
    </source>
</evidence>
<proteinExistence type="predicted"/>
<dbReference type="Proteomes" id="UP000244005">
    <property type="component" value="Unassembled WGS sequence"/>
</dbReference>
<gene>
    <name evidence="2" type="ORF">MARPO_0001s0411</name>
</gene>
<dbReference type="AlphaFoldDB" id="A0A2R6XWG3"/>